<dbReference type="Pfam" id="PF12733">
    <property type="entry name" value="Cadherin-like"/>
    <property type="match status" value="4"/>
</dbReference>
<reference evidence="2" key="1">
    <citation type="submission" date="2020-08" db="EMBL/GenBank/DDBJ databases">
        <title>Genomic Encyclopedia of Type Strains, Phase III (KMG-III): the genomes of soil and plant-associated and newly described type strains.</title>
        <authorList>
            <person name="Whitman W."/>
        </authorList>
    </citation>
    <scope>NUCLEOTIDE SEQUENCE [LARGE SCALE GENOMIC DNA]</scope>
    <source>
        <strain evidence="2">CECT 8628</strain>
    </source>
</reference>
<feature type="domain" description="Cadherin-like beta-sandwich-like" evidence="1">
    <location>
        <begin position="255"/>
        <end position="327"/>
    </location>
</feature>
<dbReference type="InterPro" id="IPR025883">
    <property type="entry name" value="Cadherin-like_domain"/>
</dbReference>
<dbReference type="RefSeq" id="WP_172885282.1">
    <property type="nucleotide sequence ID" value="NZ_AP017313.1"/>
</dbReference>
<name>A0A839SP19_9SPHI</name>
<dbReference type="EMBL" id="JACHWX010000032">
    <property type="protein sequence ID" value="MBB3059123.1"/>
    <property type="molecule type" value="Genomic_DNA"/>
</dbReference>
<feature type="domain" description="Cadherin-like beta-sandwich-like" evidence="1">
    <location>
        <begin position="155"/>
        <end position="227"/>
    </location>
</feature>
<sequence>MKTKLFISFFVLVLILGFKDANANAIPLLRSAGSTTLKSIKLSTGSTLTLISGTSNVNYTASVAAAVTILTVTPTTTTPASTVTVNGLPVASGTPSQAIAITTNPTVINLLVTASGGSTRSYSITIYKNGSSDAALKSIKLSTNSSLTQVTGTSNVNYTASVASSTASLTVTPTTDDPNATVTVNGIAVVSGSPSPSIALPANPTVINMLVTAQDGTVRSYAVTIYKNGSSDALLKSLKLSTGSLLTLVTGTSNANYTASVTSTTTSLMVTPTTDDPNATVTVNGIAVASGTASAPIAIPTNPTVINLLVTAQDGSTKRTISITVNKNGSSNAALKGLKLSTGSALTLVTGSSNVNYSASVSSSVAALTVTPTTADANATVTVNGIAVTSGTPSQSIALTSNPTVINLLVTGQDGSTTRTYSISVYQTSSLTFIWTGAGANSNWSNSSNWAPSTGFPAAGDTVLIGATAKTPVVDVPSACAAIQITGPTNVSLAAPLTVSGGVTVNAALSVSGTGGAFTADSLVINFNAGLTNSGTFTVNSGHIFLNVSASVTNNASGTFNAVNLQYINMVYQANIINSGNFNVRGSAIKLGGAGYISNMAGATFTINGASTIDFASNSAALAYIRNSGTFYAGSIGSACIVNLNYPGVYLQNTGTFYLGSSSVINLTGFGTSVQNTGNFTLQSDNTGCAAIGNISGVNAVCTGTYNVERYLSGGTSAYRSYRDLSSPVYEATVGGNNVYSVNYVKLSALITGTAGPAGGFDKAGNPTLYLYRDNLAPSNSSFTGGNFRGIANISADPNYTIDNDGSGFNIPVGNGFMFFDRGDRINNLANKYSPGTVAEAITLTATGTLNTGPVTVKPWFSLLSTLDYTAVAGNSSVLGLAFVGNPYPSSIDWDTFSTTSSASGIYGPNVSPFIYVLDPLSGSYNVYQQGNGGFGTLASSGSNVIPSGQGFFVSALSSAASLTFNEAGKTGAQANRAIGNLFLGNAPLANVSQFINLKLVQDSTHSDGLLVRFDSNAKPQFAMNEDAVYKPGSGAVSLSSLSADNVALAINSQALPKLSPAIIPLNVNATADGGYQLKLSAIKSIPDLYDVWLKDAYTKDSLDIKHNPAYAFDIVKSDTNSFGAKRFSLVVRENPALMVHLLNFAATKAVDGAQLVWKTENEQNYTNFTVEKSTDGGTTFNVLGGYASSAAGAYSLVDKAPAAGENLYRLKMVDLNGTASYSGVAKLMYSNTNSLAKSNISIYPNPSSGVINLAVNQDNSNSIPGISALQHLSLTPALNGVVNQQAYDIKIINAIGSVIKSVTSASATWQDNVSNLLPGTYVIEVINDKNKSLVGKSTFVKI</sequence>
<feature type="domain" description="Cadherin-like beta-sandwich-like" evidence="1">
    <location>
        <begin position="353"/>
        <end position="426"/>
    </location>
</feature>
<accession>A0A839SP19</accession>
<comment type="caution">
    <text evidence="2">The sequence shown here is derived from an EMBL/GenBank/DDBJ whole genome shotgun (WGS) entry which is preliminary data.</text>
</comment>
<gene>
    <name evidence="2" type="ORF">FHS11_005584</name>
</gene>
<evidence type="ECO:0000259" key="1">
    <source>
        <dbReference type="Pfam" id="PF12733"/>
    </source>
</evidence>
<evidence type="ECO:0000313" key="2">
    <source>
        <dbReference type="EMBL" id="MBB3059123.1"/>
    </source>
</evidence>
<keyword evidence="3" id="KW-1185">Reference proteome</keyword>
<dbReference type="Proteomes" id="UP000539265">
    <property type="component" value="Unassembled WGS sequence"/>
</dbReference>
<proteinExistence type="predicted"/>
<feature type="domain" description="Cadherin-like beta-sandwich-like" evidence="1">
    <location>
        <begin position="56"/>
        <end position="128"/>
    </location>
</feature>
<evidence type="ECO:0000313" key="3">
    <source>
        <dbReference type="Proteomes" id="UP000539265"/>
    </source>
</evidence>
<organism evidence="2 3">
    <name type="scientific">Mucilaginibacter gotjawali</name>
    <dbReference type="NCBI Taxonomy" id="1550579"/>
    <lineage>
        <taxon>Bacteria</taxon>
        <taxon>Pseudomonadati</taxon>
        <taxon>Bacteroidota</taxon>
        <taxon>Sphingobacteriia</taxon>
        <taxon>Sphingobacteriales</taxon>
        <taxon>Sphingobacteriaceae</taxon>
        <taxon>Mucilaginibacter</taxon>
    </lineage>
</organism>
<protein>
    <recommendedName>
        <fullName evidence="1">Cadherin-like beta-sandwich-like domain-containing protein</fullName>
    </recommendedName>
</protein>